<feature type="transmembrane region" description="Helical" evidence="1">
    <location>
        <begin position="155"/>
        <end position="177"/>
    </location>
</feature>
<keyword evidence="1" id="KW-1133">Transmembrane helix</keyword>
<feature type="transmembrane region" description="Helical" evidence="1">
    <location>
        <begin position="48"/>
        <end position="67"/>
    </location>
</feature>
<feature type="transmembrane region" description="Helical" evidence="1">
    <location>
        <begin position="113"/>
        <end position="134"/>
    </location>
</feature>
<proteinExistence type="predicted"/>
<accession>A0A9D2NPB2</accession>
<organism evidence="2 3">
    <name type="scientific">Candidatus Mediterraneibacter faecipullorum</name>
    <dbReference type="NCBI Taxonomy" id="2838670"/>
    <lineage>
        <taxon>Bacteria</taxon>
        <taxon>Bacillati</taxon>
        <taxon>Bacillota</taxon>
        <taxon>Clostridia</taxon>
        <taxon>Lachnospirales</taxon>
        <taxon>Lachnospiraceae</taxon>
        <taxon>Mediterraneibacter</taxon>
    </lineage>
</organism>
<name>A0A9D2NPB2_9FIRM</name>
<evidence type="ECO:0000313" key="3">
    <source>
        <dbReference type="Proteomes" id="UP000823890"/>
    </source>
</evidence>
<reference evidence="2" key="1">
    <citation type="journal article" date="2021" name="PeerJ">
        <title>Extensive microbial diversity within the chicken gut microbiome revealed by metagenomics and culture.</title>
        <authorList>
            <person name="Gilroy R."/>
            <person name="Ravi A."/>
            <person name="Getino M."/>
            <person name="Pursley I."/>
            <person name="Horton D.L."/>
            <person name="Alikhan N.F."/>
            <person name="Baker D."/>
            <person name="Gharbi K."/>
            <person name="Hall N."/>
            <person name="Watson M."/>
            <person name="Adriaenssens E.M."/>
            <person name="Foster-Nyarko E."/>
            <person name="Jarju S."/>
            <person name="Secka A."/>
            <person name="Antonio M."/>
            <person name="Oren A."/>
            <person name="Chaudhuri R.R."/>
            <person name="La Ragione R."/>
            <person name="Hildebrand F."/>
            <person name="Pallen M.J."/>
        </authorList>
    </citation>
    <scope>NUCLEOTIDE SEQUENCE</scope>
    <source>
        <strain evidence="2">ChiW19-954</strain>
    </source>
</reference>
<feature type="transmembrane region" description="Helical" evidence="1">
    <location>
        <begin position="7"/>
        <end position="28"/>
    </location>
</feature>
<dbReference type="Proteomes" id="UP000823890">
    <property type="component" value="Unassembled WGS sequence"/>
</dbReference>
<dbReference type="EMBL" id="DWWO01000150">
    <property type="protein sequence ID" value="HJC35449.1"/>
    <property type="molecule type" value="Genomic_DNA"/>
</dbReference>
<sequence length="238" mass="27568">MKNRKTLISVYFSNISDIIFFVCGILMLCSEVWKQFTLTFVMGGGSYNWWYFPFQLCSIPMYVLLAYPWLRRGNVRRALLMFLMCYCLLGGIAVFADTSGLHYPLKALTVHSYLWHILLIILGITSGITYIRLLRSNEKKTLFSRSLKTAFPLRPFIYSSLLYLACCLAAELLNLSLDRFGTINMFYINPDYQMQQVVFRDLLPLLGNTGVILLYIASTIFGAFILFLVWKLIFRLSR</sequence>
<gene>
    <name evidence="2" type="ORF">H9758_12820</name>
</gene>
<evidence type="ECO:0000313" key="2">
    <source>
        <dbReference type="EMBL" id="HJC35449.1"/>
    </source>
</evidence>
<keyword evidence="1" id="KW-0472">Membrane</keyword>
<reference evidence="2" key="2">
    <citation type="submission" date="2021-04" db="EMBL/GenBank/DDBJ databases">
        <authorList>
            <person name="Gilroy R."/>
        </authorList>
    </citation>
    <scope>NUCLEOTIDE SEQUENCE</scope>
    <source>
        <strain evidence="2">ChiW19-954</strain>
    </source>
</reference>
<feature type="transmembrane region" description="Helical" evidence="1">
    <location>
        <begin position="212"/>
        <end position="234"/>
    </location>
</feature>
<dbReference type="AlphaFoldDB" id="A0A9D2NPB2"/>
<evidence type="ECO:0000256" key="1">
    <source>
        <dbReference type="SAM" id="Phobius"/>
    </source>
</evidence>
<keyword evidence="1" id="KW-0812">Transmembrane</keyword>
<comment type="caution">
    <text evidence="2">The sequence shown here is derived from an EMBL/GenBank/DDBJ whole genome shotgun (WGS) entry which is preliminary data.</text>
</comment>
<feature type="transmembrane region" description="Helical" evidence="1">
    <location>
        <begin position="79"/>
        <end position="101"/>
    </location>
</feature>
<evidence type="ECO:0008006" key="4">
    <source>
        <dbReference type="Google" id="ProtNLM"/>
    </source>
</evidence>
<protein>
    <recommendedName>
        <fullName evidence="4">YwaF family protein</fullName>
    </recommendedName>
</protein>